<dbReference type="RefSeq" id="WP_127022348.1">
    <property type="nucleotide sequence ID" value="NZ_RSCK01000003.1"/>
</dbReference>
<reference evidence="1 2" key="1">
    <citation type="journal article" date="2019" name="Genome Biol. Evol.">
        <title>Day and night: Metabolic profiles and evolutionary relationships of six axenic non-marine cyanobacteria.</title>
        <authorList>
            <person name="Will S.E."/>
            <person name="Henke P."/>
            <person name="Boedeker C."/>
            <person name="Huang S."/>
            <person name="Brinkmann H."/>
            <person name="Rohde M."/>
            <person name="Jarek M."/>
            <person name="Friedl T."/>
            <person name="Seufert S."/>
            <person name="Schumacher M."/>
            <person name="Overmann J."/>
            <person name="Neumann-Schaal M."/>
            <person name="Petersen J."/>
        </authorList>
    </citation>
    <scope>NUCLEOTIDE SEQUENCE [LARGE SCALE GENOMIC DNA]</scope>
    <source>
        <strain evidence="1 2">SAG 39.79</strain>
    </source>
</reference>
<protein>
    <submittedName>
        <fullName evidence="1">Uncharacterized protein</fullName>
    </submittedName>
</protein>
<keyword evidence="2" id="KW-1185">Reference proteome</keyword>
<organism evidence="1 2">
    <name type="scientific">Chroococcidiopsis cubana SAG 39.79</name>
    <dbReference type="NCBI Taxonomy" id="388085"/>
    <lineage>
        <taxon>Bacteria</taxon>
        <taxon>Bacillati</taxon>
        <taxon>Cyanobacteriota</taxon>
        <taxon>Cyanophyceae</taxon>
        <taxon>Chroococcidiopsidales</taxon>
        <taxon>Chroococcidiopsidaceae</taxon>
        <taxon>Chroococcidiopsis</taxon>
    </lineage>
</organism>
<accession>A0AB37URP2</accession>
<proteinExistence type="predicted"/>
<gene>
    <name evidence="1" type="ORF">DSM107010_06010</name>
</gene>
<comment type="caution">
    <text evidence="1">The sequence shown here is derived from an EMBL/GenBank/DDBJ whole genome shotgun (WGS) entry which is preliminary data.</text>
</comment>
<name>A0AB37URP2_9CYAN</name>
<dbReference type="EMBL" id="RSCK01000003">
    <property type="protein sequence ID" value="RUT14118.1"/>
    <property type="molecule type" value="Genomic_DNA"/>
</dbReference>
<dbReference type="AlphaFoldDB" id="A0AB37URP2"/>
<sequence>MYSLLQKLKQRLKKAEVLINLAERKSSKYLSIEDRERLNAVNNFIEDYYLFVNYINKQYEIKNLIVIQEALKSKQEQLTFYLNTLDEIINRRIEYSKN</sequence>
<evidence type="ECO:0000313" key="1">
    <source>
        <dbReference type="EMBL" id="RUT14118.1"/>
    </source>
</evidence>
<evidence type="ECO:0000313" key="2">
    <source>
        <dbReference type="Proteomes" id="UP000282574"/>
    </source>
</evidence>
<dbReference type="Proteomes" id="UP000282574">
    <property type="component" value="Unassembled WGS sequence"/>
</dbReference>